<accession>A0AAV9UHX3</accession>
<name>A0AAV9UHX3_9PEZI</name>
<comment type="caution">
    <text evidence="3">The sequence shown here is derived from an EMBL/GenBank/DDBJ whole genome shotgun (WGS) entry which is preliminary data.</text>
</comment>
<feature type="transmembrane region" description="Helical" evidence="2">
    <location>
        <begin position="269"/>
        <end position="288"/>
    </location>
</feature>
<keyword evidence="2" id="KW-1133">Transmembrane helix</keyword>
<keyword evidence="2" id="KW-0812">Transmembrane</keyword>
<gene>
    <name evidence="3" type="ORF">TWF696_009168</name>
</gene>
<proteinExistence type="predicted"/>
<feature type="region of interest" description="Disordered" evidence="1">
    <location>
        <begin position="347"/>
        <end position="370"/>
    </location>
</feature>
<dbReference type="EMBL" id="JAVHNQ010000008">
    <property type="protein sequence ID" value="KAK6340849.1"/>
    <property type="molecule type" value="Genomic_DNA"/>
</dbReference>
<evidence type="ECO:0000256" key="1">
    <source>
        <dbReference type="SAM" id="MobiDB-lite"/>
    </source>
</evidence>
<evidence type="ECO:0000313" key="3">
    <source>
        <dbReference type="EMBL" id="KAK6340849.1"/>
    </source>
</evidence>
<feature type="compositionally biased region" description="Basic and acidic residues" evidence="1">
    <location>
        <begin position="430"/>
        <end position="443"/>
    </location>
</feature>
<dbReference type="AlphaFoldDB" id="A0AAV9UHX3"/>
<protein>
    <submittedName>
        <fullName evidence="3">Uncharacterized protein</fullName>
    </submittedName>
</protein>
<sequence length="443" mass="47400">MLSDSRILSSGTLRRSRIIRQSILYLAVSLSVVLGDLTALPARTSTLAPLSISQSASASRITPAPQLGYLASQRLFGRQAQTVEPRFCAYADGNGASPIYCAAGYTCTYLAGGVAWGCCNQRGCVNAPHTCINDGEPLGDCASYPGLSPEQCTSIYLSILTSVLFCSANQPACQTYIFRTNTFDPQDTQGVPSWACGATPTQVFLFANAITNTGAQVTLSDGAQPVPANPPNQSQNRNQNPTNTSPNSSTNTSSPTAANDKKGVDTGTIIGAVVGAIGVLVTILVTLFPRQMTRLITCGLRPKKDYTNGEIRGMAWAYVTGQISHTHTHMHTHTHVHLQSQPSLHNLQQHQPQPQPQIQWGQGQWDQGAGQQGPYAGVNTAYGGYTTPPAYPTQASPVHGGHGQGQQGGYNEYADYSPGYSVPQGYQLQEQRRPFINPDERKL</sequence>
<keyword evidence="2" id="KW-0472">Membrane</keyword>
<organism evidence="3 4">
    <name type="scientific">Orbilia brochopaga</name>
    <dbReference type="NCBI Taxonomy" id="3140254"/>
    <lineage>
        <taxon>Eukaryota</taxon>
        <taxon>Fungi</taxon>
        <taxon>Dikarya</taxon>
        <taxon>Ascomycota</taxon>
        <taxon>Pezizomycotina</taxon>
        <taxon>Orbiliomycetes</taxon>
        <taxon>Orbiliales</taxon>
        <taxon>Orbiliaceae</taxon>
        <taxon>Orbilia</taxon>
    </lineage>
</organism>
<dbReference type="Proteomes" id="UP001375240">
    <property type="component" value="Unassembled WGS sequence"/>
</dbReference>
<keyword evidence="4" id="KW-1185">Reference proteome</keyword>
<evidence type="ECO:0000313" key="4">
    <source>
        <dbReference type="Proteomes" id="UP001375240"/>
    </source>
</evidence>
<feature type="region of interest" description="Disordered" evidence="1">
    <location>
        <begin position="219"/>
        <end position="262"/>
    </location>
</feature>
<feature type="region of interest" description="Disordered" evidence="1">
    <location>
        <begin position="388"/>
        <end position="443"/>
    </location>
</feature>
<feature type="compositionally biased region" description="Low complexity" evidence="1">
    <location>
        <begin position="231"/>
        <end position="258"/>
    </location>
</feature>
<reference evidence="3 4" key="1">
    <citation type="submission" date="2019-10" db="EMBL/GenBank/DDBJ databases">
        <authorList>
            <person name="Palmer J.M."/>
        </authorList>
    </citation>
    <scope>NUCLEOTIDE SEQUENCE [LARGE SCALE GENOMIC DNA]</scope>
    <source>
        <strain evidence="3 4">TWF696</strain>
    </source>
</reference>
<evidence type="ECO:0000256" key="2">
    <source>
        <dbReference type="SAM" id="Phobius"/>
    </source>
</evidence>